<dbReference type="GO" id="GO:0050660">
    <property type="term" value="F:flavin adenine dinucleotide binding"/>
    <property type="evidence" value="ECO:0007669"/>
    <property type="project" value="InterPro"/>
</dbReference>
<dbReference type="InterPro" id="IPR020946">
    <property type="entry name" value="Flavin_mOase-like"/>
</dbReference>
<accession>A0AA39CET9</accession>
<comment type="similarity">
    <text evidence="2">Belongs to the FAD-binding monooxygenase family.</text>
</comment>
<keyword evidence="3" id="KW-0285">Flavoprotein</keyword>
<evidence type="ECO:0000256" key="5">
    <source>
        <dbReference type="ARBA" id="ARBA00023002"/>
    </source>
</evidence>
<comment type="cofactor">
    <cofactor evidence="1">
        <name>FAD</name>
        <dbReference type="ChEBI" id="CHEBI:57692"/>
    </cofactor>
</comment>
<dbReference type="AlphaFoldDB" id="A0AA39CET9"/>
<evidence type="ECO:0000256" key="4">
    <source>
        <dbReference type="ARBA" id="ARBA00022827"/>
    </source>
</evidence>
<protein>
    <recommendedName>
        <fullName evidence="8">Sterigmatocystin biosynthesis monooxygenase stcW</fullName>
    </recommendedName>
</protein>
<organism evidence="6 7">
    <name type="scientific">Cladophialophora chaetospira</name>
    <dbReference type="NCBI Taxonomy" id="386627"/>
    <lineage>
        <taxon>Eukaryota</taxon>
        <taxon>Fungi</taxon>
        <taxon>Dikarya</taxon>
        <taxon>Ascomycota</taxon>
        <taxon>Pezizomycotina</taxon>
        <taxon>Eurotiomycetes</taxon>
        <taxon>Chaetothyriomycetidae</taxon>
        <taxon>Chaetothyriales</taxon>
        <taxon>Herpotrichiellaceae</taxon>
        <taxon>Cladophialophora</taxon>
    </lineage>
</organism>
<dbReference type="SUPFAM" id="SSF51905">
    <property type="entry name" value="FAD/NAD(P)-binding domain"/>
    <property type="match status" value="2"/>
</dbReference>
<dbReference type="EMBL" id="JAPDRK010000015">
    <property type="protein sequence ID" value="KAJ9605678.1"/>
    <property type="molecule type" value="Genomic_DNA"/>
</dbReference>
<evidence type="ECO:0000256" key="1">
    <source>
        <dbReference type="ARBA" id="ARBA00001974"/>
    </source>
</evidence>
<dbReference type="InterPro" id="IPR036188">
    <property type="entry name" value="FAD/NAD-bd_sf"/>
</dbReference>
<dbReference type="GO" id="GO:0050661">
    <property type="term" value="F:NADP binding"/>
    <property type="evidence" value="ECO:0007669"/>
    <property type="project" value="InterPro"/>
</dbReference>
<keyword evidence="5" id="KW-0560">Oxidoreductase</keyword>
<dbReference type="Proteomes" id="UP001172673">
    <property type="component" value="Unassembled WGS sequence"/>
</dbReference>
<gene>
    <name evidence="6" type="ORF">H2200_009527</name>
</gene>
<proteinExistence type="inferred from homology"/>
<name>A0AA39CET9_9EURO</name>
<sequence length="640" mass="72775">MSPEVQPPQQGLYYSAFNFTSGVSPKMTSSIPTLASMTWDSILKDKIRHCRRPPAGKPLFAERHVRIICVGAGASGLCFAYKLQRSFQNFSLTIYEKNEDISGTWFENRYPGCACDVPGHNYTYSWEPSPETSAVYISSQEIFRYFERFAVKYGLHKFIRLQHEVVDAMWKENSWHIQIKDNESQQIFEDECDIFINATGILNNWKWPDIPGLRDFKGTLLHSAQWNSSVFLKGKTVGLIGNGSSGIQILPAIQPEVKKVVTFVRGPTWVSPTPGLDQHRYTSEEKTIFTSNIEELTRCRKMNETALNCLFGIFCRGSDTQSDTRADLTQQMHRRLNDPELSTRLIPQWSPGCRRLTPGINYLETLGKTNVQVEFGEVSRITESGCVGPGGTEHDLDVLICATGFDVSFKPRFPVVGLAGNLQQSWETDPRSYFGTLVADVPNYMLFLGPSCPVGNGPLIPAIETQADYMLQWVDRWQTENIVSFYPKREVVDDFVDHINEYMPKTVWTEQCRSWYKNKDGRIIALWPGSTLHFMEVMQYPRYDDFVVTYKGNRFEWMGNGYSQTELDVEADWAYYIRDVDDSPFLGKTKRRRALVGESTLDPKMALEEEASKVNGTDGSSHRKAPQRGLNAVYACTVTA</sequence>
<evidence type="ECO:0000256" key="3">
    <source>
        <dbReference type="ARBA" id="ARBA00022630"/>
    </source>
</evidence>
<dbReference type="PANTHER" id="PTHR42877">
    <property type="entry name" value="L-ORNITHINE N(5)-MONOOXYGENASE-RELATED"/>
    <property type="match status" value="1"/>
</dbReference>
<keyword evidence="4" id="KW-0274">FAD</keyword>
<evidence type="ECO:0008006" key="8">
    <source>
        <dbReference type="Google" id="ProtNLM"/>
    </source>
</evidence>
<comment type="caution">
    <text evidence="6">The sequence shown here is derived from an EMBL/GenBank/DDBJ whole genome shotgun (WGS) entry which is preliminary data.</text>
</comment>
<dbReference type="InterPro" id="IPR051209">
    <property type="entry name" value="FAD-bind_Monooxygenase_sf"/>
</dbReference>
<dbReference type="GO" id="GO:0004499">
    <property type="term" value="F:N,N-dimethylaniline monooxygenase activity"/>
    <property type="evidence" value="ECO:0007669"/>
    <property type="project" value="InterPro"/>
</dbReference>
<evidence type="ECO:0000313" key="6">
    <source>
        <dbReference type="EMBL" id="KAJ9605678.1"/>
    </source>
</evidence>
<dbReference type="Pfam" id="PF00743">
    <property type="entry name" value="FMO-like"/>
    <property type="match status" value="1"/>
</dbReference>
<reference evidence="6" key="1">
    <citation type="submission" date="2022-10" db="EMBL/GenBank/DDBJ databases">
        <title>Culturing micro-colonial fungi from biological soil crusts in the Mojave desert and describing Neophaeococcomyces mojavensis, and introducing the new genera and species Taxawa tesnikishii.</title>
        <authorList>
            <person name="Kurbessoian T."/>
            <person name="Stajich J.E."/>
        </authorList>
    </citation>
    <scope>NUCLEOTIDE SEQUENCE</scope>
    <source>
        <strain evidence="6">TK_41</strain>
    </source>
</reference>
<evidence type="ECO:0000256" key="2">
    <source>
        <dbReference type="ARBA" id="ARBA00010139"/>
    </source>
</evidence>
<dbReference type="PANTHER" id="PTHR42877:SF8">
    <property type="entry name" value="MONOOXYGENASE"/>
    <property type="match status" value="1"/>
</dbReference>
<keyword evidence="7" id="KW-1185">Reference proteome</keyword>
<evidence type="ECO:0000313" key="7">
    <source>
        <dbReference type="Proteomes" id="UP001172673"/>
    </source>
</evidence>
<dbReference type="Gene3D" id="3.50.50.60">
    <property type="entry name" value="FAD/NAD(P)-binding domain"/>
    <property type="match status" value="2"/>
</dbReference>